<gene>
    <name evidence="3" type="ORF">SAMN04489844_2398</name>
</gene>
<dbReference type="InterPro" id="IPR011051">
    <property type="entry name" value="RmlC_Cupin_sf"/>
</dbReference>
<keyword evidence="4" id="KW-1185">Reference proteome</keyword>
<proteinExistence type="predicted"/>
<dbReference type="InterPro" id="IPR013096">
    <property type="entry name" value="Cupin_2"/>
</dbReference>
<evidence type="ECO:0000313" key="3">
    <source>
        <dbReference type="EMBL" id="SEC49350.1"/>
    </source>
</evidence>
<dbReference type="InterPro" id="IPR053146">
    <property type="entry name" value="QDO-like"/>
</dbReference>
<organism evidence="3 4">
    <name type="scientific">Nocardioides exalbidus</name>
    <dbReference type="NCBI Taxonomy" id="402596"/>
    <lineage>
        <taxon>Bacteria</taxon>
        <taxon>Bacillati</taxon>
        <taxon>Actinomycetota</taxon>
        <taxon>Actinomycetes</taxon>
        <taxon>Propionibacteriales</taxon>
        <taxon>Nocardioidaceae</taxon>
        <taxon>Nocardioides</taxon>
    </lineage>
</organism>
<feature type="domain" description="Cupin type-2" evidence="2">
    <location>
        <begin position="54"/>
        <end position="115"/>
    </location>
</feature>
<dbReference type="STRING" id="402596.SAMN04489844_2398"/>
<feature type="region of interest" description="Disordered" evidence="1">
    <location>
        <begin position="135"/>
        <end position="164"/>
    </location>
</feature>
<protein>
    <submittedName>
        <fullName evidence="3">Cupin domain-containing protein</fullName>
    </submittedName>
</protein>
<dbReference type="PANTHER" id="PTHR36440">
    <property type="entry name" value="PUTATIVE (AFU_ORTHOLOGUE AFUA_8G07350)-RELATED"/>
    <property type="match status" value="1"/>
</dbReference>
<evidence type="ECO:0000256" key="1">
    <source>
        <dbReference type="SAM" id="MobiDB-lite"/>
    </source>
</evidence>
<dbReference type="SUPFAM" id="SSF51182">
    <property type="entry name" value="RmlC-like cupins"/>
    <property type="match status" value="1"/>
</dbReference>
<reference evidence="4" key="1">
    <citation type="submission" date="2016-10" db="EMBL/GenBank/DDBJ databases">
        <authorList>
            <person name="Varghese N."/>
            <person name="Submissions S."/>
        </authorList>
    </citation>
    <scope>NUCLEOTIDE SEQUENCE [LARGE SCALE GENOMIC DNA]</scope>
    <source>
        <strain evidence="4">DSM 22017</strain>
    </source>
</reference>
<sequence>MLTGVTFHGGYALRPGDALEDLDMGGGSLLSLKVTAAESHGLVTVLEGVVLAGGPPLHVHDAEDEVVVVVEGELDYQVGAERGVLAEGGVLWFPRSVPHAVANLGAAPCRFVTVVTPGGIEEFFRGQRDYLAGLSPGQVPDPRAMDSIEGAEQRRVVGPPLRTR</sequence>
<dbReference type="EMBL" id="FNRT01000002">
    <property type="protein sequence ID" value="SEC49350.1"/>
    <property type="molecule type" value="Genomic_DNA"/>
</dbReference>
<evidence type="ECO:0000313" key="4">
    <source>
        <dbReference type="Proteomes" id="UP000198742"/>
    </source>
</evidence>
<dbReference type="Gene3D" id="2.60.120.10">
    <property type="entry name" value="Jelly Rolls"/>
    <property type="match status" value="1"/>
</dbReference>
<feature type="compositionally biased region" description="Basic and acidic residues" evidence="1">
    <location>
        <begin position="143"/>
        <end position="155"/>
    </location>
</feature>
<dbReference type="Pfam" id="PF07883">
    <property type="entry name" value="Cupin_2"/>
    <property type="match status" value="1"/>
</dbReference>
<dbReference type="InterPro" id="IPR014710">
    <property type="entry name" value="RmlC-like_jellyroll"/>
</dbReference>
<name>A0A1H4SZ93_9ACTN</name>
<evidence type="ECO:0000259" key="2">
    <source>
        <dbReference type="Pfam" id="PF07883"/>
    </source>
</evidence>
<dbReference type="AlphaFoldDB" id="A0A1H4SZ93"/>
<dbReference type="Proteomes" id="UP000198742">
    <property type="component" value="Unassembled WGS sequence"/>
</dbReference>
<accession>A0A1H4SZ93</accession>
<dbReference type="PANTHER" id="PTHR36440:SF1">
    <property type="entry name" value="PUTATIVE (AFU_ORTHOLOGUE AFUA_8G07350)-RELATED"/>
    <property type="match status" value="1"/>
</dbReference>